<dbReference type="OrthoDB" id="8685152at2"/>
<feature type="transmembrane region" description="Helical" evidence="1">
    <location>
        <begin position="54"/>
        <end position="77"/>
    </location>
</feature>
<dbReference type="EMBL" id="PDKW01000043">
    <property type="protein sequence ID" value="PGH53397.1"/>
    <property type="molecule type" value="Genomic_DNA"/>
</dbReference>
<evidence type="ECO:0000256" key="1">
    <source>
        <dbReference type="SAM" id="Phobius"/>
    </source>
</evidence>
<dbReference type="RefSeq" id="WP_098739474.1">
    <property type="nucleotide sequence ID" value="NZ_PDKW01000043.1"/>
</dbReference>
<keyword evidence="3" id="KW-1185">Reference proteome</keyword>
<name>A0A2B8B818_9PROT</name>
<accession>A0A2B8B818</accession>
<proteinExistence type="predicted"/>
<keyword evidence="1" id="KW-0472">Membrane</keyword>
<evidence type="ECO:0008006" key="4">
    <source>
        <dbReference type="Google" id="ProtNLM"/>
    </source>
</evidence>
<protein>
    <recommendedName>
        <fullName evidence="4">Zinc ribbon domain-containing protein</fullName>
    </recommendedName>
</protein>
<comment type="caution">
    <text evidence="2">The sequence shown here is derived from an EMBL/GenBank/DDBJ whole genome shotgun (WGS) entry which is preliminary data.</text>
</comment>
<evidence type="ECO:0000313" key="2">
    <source>
        <dbReference type="EMBL" id="PGH53397.1"/>
    </source>
</evidence>
<keyword evidence="1" id="KW-1133">Transmembrane helix</keyword>
<gene>
    <name evidence="2" type="ORF">CRT60_26265</name>
</gene>
<organism evidence="2 3">
    <name type="scientific">Azospirillum palustre</name>
    <dbReference type="NCBI Taxonomy" id="2044885"/>
    <lineage>
        <taxon>Bacteria</taxon>
        <taxon>Pseudomonadati</taxon>
        <taxon>Pseudomonadota</taxon>
        <taxon>Alphaproteobacteria</taxon>
        <taxon>Rhodospirillales</taxon>
        <taxon>Azospirillaceae</taxon>
        <taxon>Azospirillum</taxon>
    </lineage>
</organism>
<reference evidence="3" key="1">
    <citation type="submission" date="2017-10" db="EMBL/GenBank/DDBJ databases">
        <authorList>
            <person name="Kravchenko I.K."/>
            <person name="Grouzdev D.S."/>
        </authorList>
    </citation>
    <scope>NUCLEOTIDE SEQUENCE [LARGE SCALE GENOMIC DNA]</scope>
    <source>
        <strain evidence="3">B2</strain>
    </source>
</reference>
<keyword evidence="1" id="KW-0812">Transmembrane</keyword>
<dbReference type="AlphaFoldDB" id="A0A2B8B818"/>
<dbReference type="Proteomes" id="UP000225379">
    <property type="component" value="Unassembled WGS sequence"/>
</dbReference>
<sequence>MALIPCAACGHTISTEAPSCPSCGHPGANVPRGGRDGMARIAGTVAGSYISAQMLASIIVGSVAIVSFAAIMIAMILRG</sequence>
<evidence type="ECO:0000313" key="3">
    <source>
        <dbReference type="Proteomes" id="UP000225379"/>
    </source>
</evidence>